<sequence>MYEPTGHGRDKVVNDVDFAEAAPPADLQAVVHRALRVQTRAPLATDYRFHALPDACAYVVLNQRDPAIAGVTRLRASSEELNLGRDFHFVNMRLLPGVWQGPRLSYGQVEAPYDGDLPLLALNRSIAGHSFDTALPALWDFARNLVGQGLLKPNPVTQAIFARIVDIHSVADMAAVAGLSTRQLQRVLKSTAGFTPHDFLKVLRLQQSLRGTPSLSYADQSHFIHAFRRATGYTPGQYARKFNV</sequence>
<dbReference type="AlphaFoldDB" id="A0A037ZMC4"/>
<keyword evidence="3" id="KW-0804">Transcription</keyword>
<dbReference type="PANTHER" id="PTHR46796:SF13">
    <property type="entry name" value="HTH-TYPE TRANSCRIPTIONAL ACTIVATOR RHAS"/>
    <property type="match status" value="1"/>
</dbReference>
<dbReference type="PANTHER" id="PTHR46796">
    <property type="entry name" value="HTH-TYPE TRANSCRIPTIONAL ACTIVATOR RHAS-RELATED"/>
    <property type="match status" value="1"/>
</dbReference>
<name>A0A037ZMC4_9RHOB</name>
<gene>
    <name evidence="5" type="ORF">ACMU_09220</name>
</gene>
<evidence type="ECO:0000259" key="4">
    <source>
        <dbReference type="PROSITE" id="PS01124"/>
    </source>
</evidence>
<organism evidence="5 6">
    <name type="scientific">Actibacterium mucosum KCTC 23349</name>
    <dbReference type="NCBI Taxonomy" id="1454373"/>
    <lineage>
        <taxon>Bacteria</taxon>
        <taxon>Pseudomonadati</taxon>
        <taxon>Pseudomonadota</taxon>
        <taxon>Alphaproteobacteria</taxon>
        <taxon>Rhodobacterales</taxon>
        <taxon>Roseobacteraceae</taxon>
        <taxon>Actibacterium</taxon>
    </lineage>
</organism>
<keyword evidence="6" id="KW-1185">Reference proteome</keyword>
<keyword evidence="1" id="KW-0805">Transcription regulation</keyword>
<dbReference type="InterPro" id="IPR050204">
    <property type="entry name" value="AraC_XylS_family_regulators"/>
</dbReference>
<dbReference type="Proteomes" id="UP000026249">
    <property type="component" value="Unassembled WGS sequence"/>
</dbReference>
<evidence type="ECO:0000313" key="5">
    <source>
        <dbReference type="EMBL" id="KAJ55936.1"/>
    </source>
</evidence>
<dbReference type="InterPro" id="IPR009057">
    <property type="entry name" value="Homeodomain-like_sf"/>
</dbReference>
<accession>A0A037ZMC4</accession>
<evidence type="ECO:0000313" key="6">
    <source>
        <dbReference type="Proteomes" id="UP000026249"/>
    </source>
</evidence>
<dbReference type="SUPFAM" id="SSF46689">
    <property type="entry name" value="Homeodomain-like"/>
    <property type="match status" value="1"/>
</dbReference>
<evidence type="ECO:0000256" key="3">
    <source>
        <dbReference type="ARBA" id="ARBA00023163"/>
    </source>
</evidence>
<dbReference type="GO" id="GO:0043565">
    <property type="term" value="F:sequence-specific DNA binding"/>
    <property type="evidence" value="ECO:0007669"/>
    <property type="project" value="InterPro"/>
</dbReference>
<evidence type="ECO:0000256" key="2">
    <source>
        <dbReference type="ARBA" id="ARBA00023125"/>
    </source>
</evidence>
<comment type="caution">
    <text evidence="5">The sequence shown here is derived from an EMBL/GenBank/DDBJ whole genome shotgun (WGS) entry which is preliminary data.</text>
</comment>
<dbReference type="InterPro" id="IPR018060">
    <property type="entry name" value="HTH_AraC"/>
</dbReference>
<reference evidence="5 6" key="1">
    <citation type="submission" date="2014-03" db="EMBL/GenBank/DDBJ databases">
        <title>Draft Genome Sequence of Actibacterium mucosum KCTC 23349, a Marine Alphaproteobacterium with Complex Ionic Requirements Isolated from Mediterranean Seawater at Malvarrosa Beach, Valencia, Spain.</title>
        <authorList>
            <person name="Arahal D.R."/>
            <person name="Shao Z."/>
            <person name="Lai Q."/>
            <person name="Pujalte M.J."/>
        </authorList>
    </citation>
    <scope>NUCLEOTIDE SEQUENCE [LARGE SCALE GENOMIC DNA]</scope>
    <source>
        <strain evidence="5 6">KCTC 23349</strain>
    </source>
</reference>
<dbReference type="STRING" id="1454373.ACMU_09220"/>
<dbReference type="GO" id="GO:0003700">
    <property type="term" value="F:DNA-binding transcription factor activity"/>
    <property type="evidence" value="ECO:0007669"/>
    <property type="project" value="InterPro"/>
</dbReference>
<feature type="domain" description="HTH araC/xylS-type" evidence="4">
    <location>
        <begin position="154"/>
        <end position="241"/>
    </location>
</feature>
<proteinExistence type="predicted"/>
<dbReference type="EMBL" id="JFKE01000003">
    <property type="protein sequence ID" value="KAJ55936.1"/>
    <property type="molecule type" value="Genomic_DNA"/>
</dbReference>
<dbReference type="Gene3D" id="1.10.10.60">
    <property type="entry name" value="Homeodomain-like"/>
    <property type="match status" value="2"/>
</dbReference>
<evidence type="ECO:0000256" key="1">
    <source>
        <dbReference type="ARBA" id="ARBA00023015"/>
    </source>
</evidence>
<dbReference type="PROSITE" id="PS01124">
    <property type="entry name" value="HTH_ARAC_FAMILY_2"/>
    <property type="match status" value="1"/>
</dbReference>
<keyword evidence="2" id="KW-0238">DNA-binding</keyword>
<protein>
    <submittedName>
        <fullName evidence="5">Transcriptional regulator</fullName>
    </submittedName>
</protein>
<dbReference type="SMART" id="SM00342">
    <property type="entry name" value="HTH_ARAC"/>
    <property type="match status" value="1"/>
</dbReference>
<dbReference type="RefSeq" id="WP_035258014.1">
    <property type="nucleotide sequence ID" value="NZ_JFKE01000003.1"/>
</dbReference>
<dbReference type="OrthoDB" id="9814125at2"/>